<organism evidence="10 11">
    <name type="scientific">Ferrimonas sediminicola</name>
    <dbReference type="NCBI Taxonomy" id="2569538"/>
    <lineage>
        <taxon>Bacteria</taxon>
        <taxon>Pseudomonadati</taxon>
        <taxon>Pseudomonadota</taxon>
        <taxon>Gammaproteobacteria</taxon>
        <taxon>Alteromonadales</taxon>
        <taxon>Ferrimonadaceae</taxon>
        <taxon>Ferrimonas</taxon>
    </lineage>
</organism>
<keyword evidence="3 8" id="KW-1133">Transmembrane helix</keyword>
<dbReference type="CDD" id="cd02205">
    <property type="entry name" value="CBS_pair_SF"/>
    <property type="match status" value="1"/>
</dbReference>
<keyword evidence="2 8" id="KW-0812">Transmembrane</keyword>
<comment type="similarity">
    <text evidence="5">Belongs to the FNT transporter (TC 1.A.16) family.</text>
</comment>
<dbReference type="OrthoDB" id="9786493at2"/>
<reference evidence="10 11" key="1">
    <citation type="submission" date="2019-04" db="EMBL/GenBank/DDBJ databases">
        <authorList>
            <person name="Hwang J.C."/>
        </authorList>
    </citation>
    <scope>NUCLEOTIDE SEQUENCE [LARGE SCALE GENOMIC DNA]</scope>
    <source>
        <strain evidence="10 11">IMCC35001</strain>
    </source>
</reference>
<dbReference type="EMBL" id="SWCI01000018">
    <property type="protein sequence ID" value="TKB46808.1"/>
    <property type="molecule type" value="Genomic_DNA"/>
</dbReference>
<keyword evidence="11" id="KW-1185">Reference proteome</keyword>
<feature type="transmembrane region" description="Helical" evidence="8">
    <location>
        <begin position="254"/>
        <end position="276"/>
    </location>
</feature>
<evidence type="ECO:0000259" key="9">
    <source>
        <dbReference type="PROSITE" id="PS51371"/>
    </source>
</evidence>
<dbReference type="RefSeq" id="WP_136854541.1">
    <property type="nucleotide sequence ID" value="NZ_SWCI01000018.1"/>
</dbReference>
<feature type="domain" description="CBS" evidence="9">
    <location>
        <begin position="306"/>
        <end position="363"/>
    </location>
</feature>
<dbReference type="InterPro" id="IPR000644">
    <property type="entry name" value="CBS_dom"/>
</dbReference>
<dbReference type="AlphaFoldDB" id="A0A4U1B8H9"/>
<evidence type="ECO:0000256" key="7">
    <source>
        <dbReference type="PROSITE-ProRule" id="PRU00703"/>
    </source>
</evidence>
<dbReference type="Pfam" id="PF01226">
    <property type="entry name" value="Form_Nir_trans"/>
    <property type="match status" value="1"/>
</dbReference>
<dbReference type="PROSITE" id="PS51371">
    <property type="entry name" value="CBS"/>
    <property type="match status" value="1"/>
</dbReference>
<dbReference type="InterPro" id="IPR000292">
    <property type="entry name" value="For/NO2_transpt"/>
</dbReference>
<sequence>MLTPVSSLPQPDPLMAAAERYGQGKLANSRGKTFALAVMAGLYIGIAFAFYITVVTGAVDQSWGLTRLAGGLVFSLGLILVVLCGAELFTSTVLTVVPWANGRVSTARMLRHWGVVFAGNLTGALTLVGLMMLANQGDLYGGQWGLSVMNLAQHKLEHSFLQAVALGILCNLLVCLGVWMSFSTKDPLGKALLLMLPVAMFVSTGFEHSIANLFLVPLGIAIRHSQDAVDWLRLGLDPSHFAHLTLGNFLKNNLLPVTLGNIIGGGALVGLAHWWIHGRTPADTHFTPSQGDKIMTNTKQTAGALCHTLPLTLSPDTPVTQAARQLLQRGSGAALVVENDKPLGFVDDQDLLRAFYLTEFEDTELMPISKVMQPIRFSCDVSEPLTRLACSLAVDEKALYPVSDAGYLTSFNLDNLEQRAMEAVPRGSQLVVVTRDGRLAGVIERRGILAALTDEPWQQAPQETAEVA</sequence>
<comment type="caution">
    <text evidence="10">The sequence shown here is derived from an EMBL/GenBank/DDBJ whole genome shotgun (WGS) entry which is preliminary data.</text>
</comment>
<dbReference type="GO" id="GO:0005886">
    <property type="term" value="C:plasma membrane"/>
    <property type="evidence" value="ECO:0007669"/>
    <property type="project" value="UniProtKB-UniRule"/>
</dbReference>
<evidence type="ECO:0000313" key="10">
    <source>
        <dbReference type="EMBL" id="TKB46808.1"/>
    </source>
</evidence>
<name>A0A4U1B8H9_9GAMM</name>
<comment type="subcellular location">
    <subcellularLocation>
        <location evidence="1">Membrane</location>
        <topology evidence="1">Multi-pass membrane protein</topology>
    </subcellularLocation>
</comment>
<dbReference type="Gene3D" id="1.20.1080.10">
    <property type="entry name" value="Glycerol uptake facilitator protein"/>
    <property type="match status" value="1"/>
</dbReference>
<dbReference type="GO" id="GO:0015499">
    <property type="term" value="F:formate transmembrane transporter activity"/>
    <property type="evidence" value="ECO:0007669"/>
    <property type="project" value="UniProtKB-UniRule"/>
</dbReference>
<evidence type="ECO:0000313" key="11">
    <source>
        <dbReference type="Proteomes" id="UP000305674"/>
    </source>
</evidence>
<dbReference type="PROSITE" id="PS01005">
    <property type="entry name" value="FORMATE_NITRITE_TP_1"/>
    <property type="match status" value="1"/>
</dbReference>
<evidence type="ECO:0000256" key="5">
    <source>
        <dbReference type="ARBA" id="ARBA00049660"/>
    </source>
</evidence>
<feature type="transmembrane region" description="Helical" evidence="8">
    <location>
        <begin position="72"/>
        <end position="100"/>
    </location>
</feature>
<feature type="transmembrane region" description="Helical" evidence="8">
    <location>
        <begin position="191"/>
        <end position="215"/>
    </location>
</feature>
<feature type="transmembrane region" description="Helical" evidence="8">
    <location>
        <begin position="33"/>
        <end position="52"/>
    </location>
</feature>
<dbReference type="InterPro" id="IPR023999">
    <property type="entry name" value="Formate_transptr_FocA"/>
</dbReference>
<evidence type="ECO:0000256" key="3">
    <source>
        <dbReference type="ARBA" id="ARBA00022989"/>
    </source>
</evidence>
<dbReference type="SUPFAM" id="SSF54631">
    <property type="entry name" value="CBS-domain pair"/>
    <property type="match status" value="1"/>
</dbReference>
<feature type="transmembrane region" description="Helical" evidence="8">
    <location>
        <begin position="159"/>
        <end position="179"/>
    </location>
</feature>
<evidence type="ECO:0000256" key="8">
    <source>
        <dbReference type="SAM" id="Phobius"/>
    </source>
</evidence>
<dbReference type="InterPro" id="IPR024002">
    <property type="entry name" value="For/NO2_transpt_CS"/>
</dbReference>
<dbReference type="Proteomes" id="UP000305674">
    <property type="component" value="Unassembled WGS sequence"/>
</dbReference>
<gene>
    <name evidence="10" type="primary">focA</name>
    <name evidence="10" type="ORF">FCL40_17295</name>
</gene>
<dbReference type="PANTHER" id="PTHR30520">
    <property type="entry name" value="FORMATE TRANSPORTER-RELATED"/>
    <property type="match status" value="1"/>
</dbReference>
<dbReference type="InterPro" id="IPR046342">
    <property type="entry name" value="CBS_dom_sf"/>
</dbReference>
<feature type="transmembrane region" description="Helical" evidence="8">
    <location>
        <begin position="112"/>
        <end position="134"/>
    </location>
</feature>
<dbReference type="PANTHER" id="PTHR30520:SF6">
    <property type="entry name" value="FORMATE_NITRATE FAMILY TRANSPORTER (EUROFUNG)"/>
    <property type="match status" value="1"/>
</dbReference>
<evidence type="ECO:0000256" key="6">
    <source>
        <dbReference type="NCBIfam" id="TIGR04060"/>
    </source>
</evidence>
<dbReference type="Pfam" id="PF00571">
    <property type="entry name" value="CBS"/>
    <property type="match status" value="1"/>
</dbReference>
<proteinExistence type="inferred from homology"/>
<protein>
    <recommendedName>
        <fullName evidence="6">Formate transporter FocA</fullName>
    </recommendedName>
</protein>
<dbReference type="NCBIfam" id="TIGR04060">
    <property type="entry name" value="formate_focA"/>
    <property type="match status" value="1"/>
</dbReference>
<dbReference type="Gene3D" id="3.10.580.10">
    <property type="entry name" value="CBS-domain"/>
    <property type="match status" value="1"/>
</dbReference>
<dbReference type="NCBIfam" id="TIGR00790">
    <property type="entry name" value="fnt"/>
    <property type="match status" value="1"/>
</dbReference>
<dbReference type="SMART" id="SM00116">
    <property type="entry name" value="CBS"/>
    <property type="match status" value="2"/>
</dbReference>
<evidence type="ECO:0000256" key="1">
    <source>
        <dbReference type="ARBA" id="ARBA00004141"/>
    </source>
</evidence>
<keyword evidence="4 8" id="KW-0472">Membrane</keyword>
<keyword evidence="7" id="KW-0129">CBS domain</keyword>
<dbReference type="InterPro" id="IPR023271">
    <property type="entry name" value="Aquaporin-like"/>
</dbReference>
<evidence type="ECO:0000256" key="2">
    <source>
        <dbReference type="ARBA" id="ARBA00022692"/>
    </source>
</evidence>
<accession>A0A4U1B8H9</accession>
<evidence type="ECO:0000256" key="4">
    <source>
        <dbReference type="ARBA" id="ARBA00023136"/>
    </source>
</evidence>